<proteinExistence type="predicted"/>
<organism evidence="1 2">
    <name type="scientific">Trichogramma kaykai</name>
    <dbReference type="NCBI Taxonomy" id="54128"/>
    <lineage>
        <taxon>Eukaryota</taxon>
        <taxon>Metazoa</taxon>
        <taxon>Ecdysozoa</taxon>
        <taxon>Arthropoda</taxon>
        <taxon>Hexapoda</taxon>
        <taxon>Insecta</taxon>
        <taxon>Pterygota</taxon>
        <taxon>Neoptera</taxon>
        <taxon>Endopterygota</taxon>
        <taxon>Hymenoptera</taxon>
        <taxon>Apocrita</taxon>
        <taxon>Proctotrupomorpha</taxon>
        <taxon>Chalcidoidea</taxon>
        <taxon>Trichogrammatidae</taxon>
        <taxon>Trichogramma</taxon>
    </lineage>
</organism>
<dbReference type="Proteomes" id="UP001627154">
    <property type="component" value="Unassembled WGS sequence"/>
</dbReference>
<evidence type="ECO:0000313" key="1">
    <source>
        <dbReference type="EMBL" id="KAL3403598.1"/>
    </source>
</evidence>
<sequence>MLPWFKNSYALPYGFPYEFLIRKNLVWEHFYLHPDIPAKKIRKSSLRLISTWFTERTTRAVIVFKKLRLPRKSHLRVRILT</sequence>
<gene>
    <name evidence="1" type="ORF">TKK_003546</name>
</gene>
<protein>
    <submittedName>
        <fullName evidence="1">Uncharacterized protein</fullName>
    </submittedName>
</protein>
<name>A0ABD2XE55_9HYME</name>
<dbReference type="AlphaFoldDB" id="A0ABD2XE55"/>
<comment type="caution">
    <text evidence="1">The sequence shown here is derived from an EMBL/GenBank/DDBJ whole genome shotgun (WGS) entry which is preliminary data.</text>
</comment>
<accession>A0ABD2XE55</accession>
<reference evidence="1 2" key="1">
    <citation type="journal article" date="2024" name="bioRxiv">
        <title>A reference genome for Trichogramma kaykai: A tiny desert-dwelling parasitoid wasp with competing sex-ratio distorters.</title>
        <authorList>
            <person name="Culotta J."/>
            <person name="Lindsey A.R."/>
        </authorList>
    </citation>
    <scope>NUCLEOTIDE SEQUENCE [LARGE SCALE GENOMIC DNA]</scope>
    <source>
        <strain evidence="1 2">KSX58</strain>
    </source>
</reference>
<dbReference type="EMBL" id="JBJJXI010000029">
    <property type="protein sequence ID" value="KAL3403598.1"/>
    <property type="molecule type" value="Genomic_DNA"/>
</dbReference>
<keyword evidence="2" id="KW-1185">Reference proteome</keyword>
<evidence type="ECO:0000313" key="2">
    <source>
        <dbReference type="Proteomes" id="UP001627154"/>
    </source>
</evidence>